<reference evidence="1" key="1">
    <citation type="submission" date="2018-06" db="EMBL/GenBank/DDBJ databases">
        <authorList>
            <person name="Zhirakovskaya E."/>
        </authorList>
    </citation>
    <scope>NUCLEOTIDE SEQUENCE</scope>
</reference>
<dbReference type="AlphaFoldDB" id="A0A3B1DC65"/>
<name>A0A3B1DC65_9ZZZZ</name>
<gene>
    <name evidence="1" type="ORF">MNBD_IGNAVI01-771</name>
</gene>
<sequence length="206" mass="23573">MKTKLYLIFILLILYSVTNGQDFKRYQFKSGKVVYKLSGMMTGTETMYFDDYGRKEVRFNESEVNMMGTKQKTSTQTITDGKYIYSINKQNNTAQKMENPIYSMFTKDDDLQKIGDDIMKKLGGKKIGNETINGKDCEIWEVQKLGGKVWVWNSISIKSDINMMGMKMTQVAESVETNIDVSPDLFKLPKGITIQDMGSMNNMMGK</sequence>
<organism evidence="1">
    <name type="scientific">hydrothermal vent metagenome</name>
    <dbReference type="NCBI Taxonomy" id="652676"/>
    <lineage>
        <taxon>unclassified sequences</taxon>
        <taxon>metagenomes</taxon>
        <taxon>ecological metagenomes</taxon>
    </lineage>
</organism>
<protein>
    <submittedName>
        <fullName evidence="1">Uncharacterized protein</fullName>
    </submittedName>
</protein>
<proteinExistence type="predicted"/>
<evidence type="ECO:0000313" key="1">
    <source>
        <dbReference type="EMBL" id="VAX29305.1"/>
    </source>
</evidence>
<dbReference type="EMBL" id="UOGD01000444">
    <property type="protein sequence ID" value="VAX29305.1"/>
    <property type="molecule type" value="Genomic_DNA"/>
</dbReference>
<accession>A0A3B1DC65</accession>